<dbReference type="Proteomes" id="UP000231259">
    <property type="component" value="Unassembled WGS sequence"/>
</dbReference>
<reference evidence="1 2" key="1">
    <citation type="submission" date="2013-09" db="EMBL/GenBank/DDBJ databases">
        <title>Genome sequencing of Phaeobacter antarcticus sp. nov. SM1211.</title>
        <authorList>
            <person name="Zhang X.-Y."/>
            <person name="Liu C."/>
            <person name="Chen X.-L."/>
            <person name="Xie B.-B."/>
            <person name="Qin Q.-L."/>
            <person name="Rong J.-C."/>
            <person name="Zhang Y.-Z."/>
        </authorList>
    </citation>
    <scope>NUCLEOTIDE SEQUENCE [LARGE SCALE GENOMIC DNA]</scope>
    <source>
        <strain evidence="1 2">SM1211</strain>
    </source>
</reference>
<protein>
    <submittedName>
        <fullName evidence="1">Uncharacterized protein</fullName>
    </submittedName>
</protein>
<sequence>MYGVVLWINPIGKKAVIWCEDHGKLAFYSSEDQSAMDGMYLDAGDLIQFDMKEESDMRLAHNPQLVRQSQFVGIAQSLSHRGGPVVEKERCDPRSNVIPLKRDLKAHKLAV</sequence>
<dbReference type="EMBL" id="AWWI01000060">
    <property type="protein sequence ID" value="PIL20591.1"/>
    <property type="molecule type" value="Genomic_DNA"/>
</dbReference>
<evidence type="ECO:0000313" key="2">
    <source>
        <dbReference type="Proteomes" id="UP000231259"/>
    </source>
</evidence>
<gene>
    <name evidence="1" type="ORF">P775_08675</name>
</gene>
<organism evidence="1 2">
    <name type="scientific">Puniceibacterium antarcticum</name>
    <dbReference type="NCBI Taxonomy" id="1206336"/>
    <lineage>
        <taxon>Bacteria</taxon>
        <taxon>Pseudomonadati</taxon>
        <taxon>Pseudomonadota</taxon>
        <taxon>Alphaproteobacteria</taxon>
        <taxon>Rhodobacterales</taxon>
        <taxon>Paracoccaceae</taxon>
        <taxon>Puniceibacterium</taxon>
    </lineage>
</organism>
<dbReference type="AlphaFoldDB" id="A0A2G8RGQ3"/>
<accession>A0A2G8RGQ3</accession>
<proteinExistence type="predicted"/>
<keyword evidence="2" id="KW-1185">Reference proteome</keyword>
<name>A0A2G8RGQ3_9RHOB</name>
<comment type="caution">
    <text evidence="1">The sequence shown here is derived from an EMBL/GenBank/DDBJ whole genome shotgun (WGS) entry which is preliminary data.</text>
</comment>
<evidence type="ECO:0000313" key="1">
    <source>
        <dbReference type="EMBL" id="PIL20591.1"/>
    </source>
</evidence>